<accession>A0A1J8PLN6</accession>
<comment type="caution">
    <text evidence="1">The sequence shown here is derived from an EMBL/GenBank/DDBJ whole genome shotgun (WGS) entry which is preliminary data.</text>
</comment>
<organism evidence="1 2">
    <name type="scientific">Rhizopogon vesiculosus</name>
    <dbReference type="NCBI Taxonomy" id="180088"/>
    <lineage>
        <taxon>Eukaryota</taxon>
        <taxon>Fungi</taxon>
        <taxon>Dikarya</taxon>
        <taxon>Basidiomycota</taxon>
        <taxon>Agaricomycotina</taxon>
        <taxon>Agaricomycetes</taxon>
        <taxon>Agaricomycetidae</taxon>
        <taxon>Boletales</taxon>
        <taxon>Suillineae</taxon>
        <taxon>Rhizopogonaceae</taxon>
        <taxon>Rhizopogon</taxon>
    </lineage>
</organism>
<sequence length="132" mass="14483">MEGITTLNGDIPSNHHDTGNVAAISSEHSISGLNYDHGVEQVSVVQSKVQEQPTAVDPSCLLKDQRRAYDIINWHLTETLAGRAPLQLLMHIPGEGGVGKSKPIQTIISGRNASKSWSFRELRPRTPMSQFQ</sequence>
<dbReference type="AlphaFoldDB" id="A0A1J8PLN6"/>
<name>A0A1J8PLN6_9AGAM</name>
<protein>
    <submittedName>
        <fullName evidence="1">Uncharacterized protein</fullName>
    </submittedName>
</protein>
<gene>
    <name evidence="1" type="ORF">AZE42_07691</name>
</gene>
<evidence type="ECO:0000313" key="1">
    <source>
        <dbReference type="EMBL" id="OJA10046.1"/>
    </source>
</evidence>
<dbReference type="Proteomes" id="UP000183567">
    <property type="component" value="Unassembled WGS sequence"/>
</dbReference>
<proteinExistence type="predicted"/>
<evidence type="ECO:0000313" key="2">
    <source>
        <dbReference type="Proteomes" id="UP000183567"/>
    </source>
</evidence>
<reference evidence="1 2" key="1">
    <citation type="submission" date="2016-03" db="EMBL/GenBank/DDBJ databases">
        <title>Comparative genomics of the ectomycorrhizal sister species Rhizopogon vinicolor and Rhizopogon vesiculosus (Basidiomycota: Boletales) reveals a divergence of the mating type B locus.</title>
        <authorList>
            <person name="Mujic A.B."/>
            <person name="Kuo A."/>
            <person name="Tritt A."/>
            <person name="Lipzen A."/>
            <person name="Chen C."/>
            <person name="Johnson J."/>
            <person name="Sharma A."/>
            <person name="Barry K."/>
            <person name="Grigoriev I.V."/>
            <person name="Spatafora J.W."/>
        </authorList>
    </citation>
    <scope>NUCLEOTIDE SEQUENCE [LARGE SCALE GENOMIC DNA]</scope>
    <source>
        <strain evidence="1 2">AM-OR11-056</strain>
    </source>
</reference>
<dbReference type="EMBL" id="LVVM01005637">
    <property type="protein sequence ID" value="OJA10046.1"/>
    <property type="molecule type" value="Genomic_DNA"/>
</dbReference>
<dbReference type="OrthoDB" id="432234at2759"/>
<keyword evidence="2" id="KW-1185">Reference proteome</keyword>